<organism evidence="1 2">
    <name type="scientific">Rubripirellula lacrimiformis</name>
    <dbReference type="NCBI Taxonomy" id="1930273"/>
    <lineage>
        <taxon>Bacteria</taxon>
        <taxon>Pseudomonadati</taxon>
        <taxon>Planctomycetota</taxon>
        <taxon>Planctomycetia</taxon>
        <taxon>Pirellulales</taxon>
        <taxon>Pirellulaceae</taxon>
        <taxon>Rubripirellula</taxon>
    </lineage>
</organism>
<keyword evidence="2" id="KW-1185">Reference proteome</keyword>
<dbReference type="Proteomes" id="UP000318538">
    <property type="component" value="Chromosome"/>
</dbReference>
<dbReference type="AlphaFoldDB" id="A0A517N601"/>
<proteinExistence type="predicted"/>
<sequence>MAAWMVDWPQVDRHRPLKILVGNDSITGSCLA</sequence>
<gene>
    <name evidence="1" type="ORF">K227x_08150</name>
</gene>
<dbReference type="EMBL" id="CP036525">
    <property type="protein sequence ID" value="QDT02438.1"/>
    <property type="molecule type" value="Genomic_DNA"/>
</dbReference>
<evidence type="ECO:0000313" key="2">
    <source>
        <dbReference type="Proteomes" id="UP000318538"/>
    </source>
</evidence>
<dbReference type="KEGG" id="rlc:K227x_08150"/>
<protein>
    <submittedName>
        <fullName evidence="1">Uncharacterized protein</fullName>
    </submittedName>
</protein>
<name>A0A517N601_9BACT</name>
<reference evidence="1 2" key="1">
    <citation type="submission" date="2019-02" db="EMBL/GenBank/DDBJ databases">
        <title>Deep-cultivation of Planctomycetes and their phenomic and genomic characterization uncovers novel biology.</title>
        <authorList>
            <person name="Wiegand S."/>
            <person name="Jogler M."/>
            <person name="Boedeker C."/>
            <person name="Pinto D."/>
            <person name="Vollmers J."/>
            <person name="Rivas-Marin E."/>
            <person name="Kohn T."/>
            <person name="Peeters S.H."/>
            <person name="Heuer A."/>
            <person name="Rast P."/>
            <person name="Oberbeckmann S."/>
            <person name="Bunk B."/>
            <person name="Jeske O."/>
            <person name="Meyerdierks A."/>
            <person name="Storesund J.E."/>
            <person name="Kallscheuer N."/>
            <person name="Luecker S."/>
            <person name="Lage O.M."/>
            <person name="Pohl T."/>
            <person name="Merkel B.J."/>
            <person name="Hornburger P."/>
            <person name="Mueller R.-W."/>
            <person name="Bruemmer F."/>
            <person name="Labrenz M."/>
            <person name="Spormann A.M."/>
            <person name="Op den Camp H."/>
            <person name="Overmann J."/>
            <person name="Amann R."/>
            <person name="Jetten M.S.M."/>
            <person name="Mascher T."/>
            <person name="Medema M.H."/>
            <person name="Devos D.P."/>
            <person name="Kaster A.-K."/>
            <person name="Ovreas L."/>
            <person name="Rohde M."/>
            <person name="Galperin M.Y."/>
            <person name="Jogler C."/>
        </authorList>
    </citation>
    <scope>NUCLEOTIDE SEQUENCE [LARGE SCALE GENOMIC DNA]</scope>
    <source>
        <strain evidence="1 2">K22_7</strain>
    </source>
</reference>
<evidence type="ECO:0000313" key="1">
    <source>
        <dbReference type="EMBL" id="QDT02438.1"/>
    </source>
</evidence>
<accession>A0A517N601</accession>